<evidence type="ECO:0000256" key="1">
    <source>
        <dbReference type="SAM" id="MobiDB-lite"/>
    </source>
</evidence>
<name>A0A3P6E627_BRAOL</name>
<dbReference type="EMBL" id="LR031876">
    <property type="protein sequence ID" value="VDD39583.1"/>
    <property type="molecule type" value="Genomic_DNA"/>
</dbReference>
<dbReference type="AlphaFoldDB" id="A0A3P6E627"/>
<feature type="region of interest" description="Disordered" evidence="1">
    <location>
        <begin position="1"/>
        <end position="57"/>
    </location>
</feature>
<reference evidence="2" key="1">
    <citation type="submission" date="2018-11" db="EMBL/GenBank/DDBJ databases">
        <authorList>
            <consortium name="Genoscope - CEA"/>
            <person name="William W."/>
        </authorList>
    </citation>
    <scope>NUCLEOTIDE SEQUENCE</scope>
</reference>
<sequence length="57" mass="6349">MGSDAKRQLRGSRGCVQESAIDRAGQQQDVQPRDLPYEARQDRRSQGDATSREARGC</sequence>
<gene>
    <name evidence="2" type="ORF">BOLC7T45143H</name>
</gene>
<accession>A0A3P6E627</accession>
<protein>
    <submittedName>
        <fullName evidence="2">Uncharacterized protein</fullName>
    </submittedName>
</protein>
<proteinExistence type="predicted"/>
<evidence type="ECO:0000313" key="2">
    <source>
        <dbReference type="EMBL" id="VDD39583.1"/>
    </source>
</evidence>
<organism evidence="2">
    <name type="scientific">Brassica oleracea</name>
    <name type="common">Wild cabbage</name>
    <dbReference type="NCBI Taxonomy" id="3712"/>
    <lineage>
        <taxon>Eukaryota</taxon>
        <taxon>Viridiplantae</taxon>
        <taxon>Streptophyta</taxon>
        <taxon>Embryophyta</taxon>
        <taxon>Tracheophyta</taxon>
        <taxon>Spermatophyta</taxon>
        <taxon>Magnoliopsida</taxon>
        <taxon>eudicotyledons</taxon>
        <taxon>Gunneridae</taxon>
        <taxon>Pentapetalae</taxon>
        <taxon>rosids</taxon>
        <taxon>malvids</taxon>
        <taxon>Brassicales</taxon>
        <taxon>Brassicaceae</taxon>
        <taxon>Brassiceae</taxon>
        <taxon>Brassica</taxon>
    </lineage>
</organism>
<feature type="compositionally biased region" description="Basic and acidic residues" evidence="1">
    <location>
        <begin position="31"/>
        <end position="57"/>
    </location>
</feature>